<dbReference type="InterPro" id="IPR012309">
    <property type="entry name" value="DNA_ligase_ATP-dep_C"/>
</dbReference>
<evidence type="ECO:0000256" key="1">
    <source>
        <dbReference type="ARBA" id="ARBA00001936"/>
    </source>
</evidence>
<protein>
    <recommendedName>
        <fullName evidence="2">DNA ligase (ATP)</fullName>
        <ecNumber evidence="2">6.5.1.1</ecNumber>
    </recommendedName>
    <alternativeName>
        <fullName evidence="19">NHEJ DNA polymerase</fullName>
    </alternativeName>
</protein>
<keyword evidence="14" id="KW-0238">DNA-binding</keyword>
<evidence type="ECO:0000256" key="20">
    <source>
        <dbReference type="ARBA" id="ARBA00034003"/>
    </source>
</evidence>
<feature type="region of interest" description="Disordered" evidence="21">
    <location>
        <begin position="206"/>
        <end position="227"/>
    </location>
</feature>
<dbReference type="Gene3D" id="3.30.470.30">
    <property type="entry name" value="DNA ligase/mRNA capping enzyme"/>
    <property type="match status" value="1"/>
</dbReference>
<dbReference type="PANTHER" id="PTHR42705:SF2">
    <property type="entry name" value="BIFUNCTIONAL NON-HOMOLOGOUS END JOINING PROTEIN LIGD"/>
    <property type="match status" value="1"/>
</dbReference>
<evidence type="ECO:0000256" key="7">
    <source>
        <dbReference type="ARBA" id="ARBA00022723"/>
    </source>
</evidence>
<dbReference type="PANTHER" id="PTHR42705">
    <property type="entry name" value="BIFUNCTIONAL NON-HOMOLOGOUS END JOINING PROTEIN LIGD"/>
    <property type="match status" value="1"/>
</dbReference>
<dbReference type="InterPro" id="IPR014146">
    <property type="entry name" value="LigD_ligase_dom"/>
</dbReference>
<keyword evidence="3" id="KW-0436">Ligase</keyword>
<evidence type="ECO:0000256" key="4">
    <source>
        <dbReference type="ARBA" id="ARBA00022679"/>
    </source>
</evidence>
<dbReference type="InterPro" id="IPR014143">
    <property type="entry name" value="NHEJ_ligase_prk"/>
</dbReference>
<dbReference type="Gene3D" id="3.30.1490.70">
    <property type="match status" value="1"/>
</dbReference>
<dbReference type="PROSITE" id="PS50160">
    <property type="entry name" value="DNA_LIGASE_A3"/>
    <property type="match status" value="1"/>
</dbReference>
<keyword evidence="13" id="KW-0239">DNA-directed DNA polymerase</keyword>
<evidence type="ECO:0000313" key="24">
    <source>
        <dbReference type="Proteomes" id="UP000198657"/>
    </source>
</evidence>
<evidence type="ECO:0000313" key="23">
    <source>
        <dbReference type="EMBL" id="SEO09317.1"/>
    </source>
</evidence>
<evidence type="ECO:0000256" key="18">
    <source>
        <dbReference type="ARBA" id="ARBA00023268"/>
    </source>
</evidence>
<name>A0A1H8LW24_9FLAO</name>
<dbReference type="InterPro" id="IPR014144">
    <property type="entry name" value="LigD_PE_domain"/>
</dbReference>
<proteinExistence type="predicted"/>
<evidence type="ECO:0000256" key="21">
    <source>
        <dbReference type="SAM" id="MobiDB-lite"/>
    </source>
</evidence>
<keyword evidence="10" id="KW-0378">Hydrolase</keyword>
<dbReference type="InterPro" id="IPR012340">
    <property type="entry name" value="NA-bd_OB-fold"/>
</dbReference>
<keyword evidence="17" id="KW-0464">Manganese</keyword>
<dbReference type="Proteomes" id="UP000198657">
    <property type="component" value="Unassembled WGS sequence"/>
</dbReference>
<evidence type="ECO:0000256" key="11">
    <source>
        <dbReference type="ARBA" id="ARBA00022839"/>
    </source>
</evidence>
<dbReference type="EMBL" id="FODN01000003">
    <property type="protein sequence ID" value="SEO09317.1"/>
    <property type="molecule type" value="Genomic_DNA"/>
</dbReference>
<sequence length="900" mass="103180">MALTKYIEKRNFDESPEPRGGNPDSDKLRFVIQKHDASHLHYDFRLEMEGVLKSWAVPKGPSTDPEVKRLAMMVEDHPYDYRNFEGIIPNGYGAGTVIVWDEGFYEIADANGKDKDTQDKELRKGIHTGKLHIALDGKKLKGEFALVKTQGRGENAWLLFKVKDKYVSTEDITLKDKSVISKKTLAQVEKTSTNFYGAKRVKESSVKSKKENSLNKRSDVRAASEKNKKDKVKKNILDTIIAAGKRSKFPFNLSPMFATMVDKPFDKEGWQYEIKWDGYRALAFCSKDQVELKSRNDKSFDKKFYSIHKALEEWNINAVVDGEVVVLDEDSKPNYGALQNWRSEADGVLYFYVFDLLWINGKNLMQLPLSERRNILKQIIPENDNIRFSENFDVSGIEFFETAKKMGLEGIIAKKSDSVYSAGSRSKDWLKIKANKRQEMVIGGYSKNEDSSKSFSSLLLGVYENGELIYTGKAGTGFNDKQQIEMLKQFKPYIIKTPPFKELPDINKPSRFQRNPPQATAIWMKPELVCEVSFTEMTTDGIMRHPSFQAMRIDKKAKDVIREEAVDTNEIIMEEKAELKKIVKPVGSKGRKTFLNPTDETQLREINGHEIKFTNLNKIYWPDEKITKRDLLNYYYQVAPYILPYLKDRPQSMNRHPDGITGESFYFKDVTGTAPDWIETFEYKSEADERLRNYLIAKDDASLLYMANLGCIEMNPWHSKVKTEDYPDWCIIDLDPAENTFQQVIEAANVTKDILESMGVTAYPKTSGSTGIHIYIPFGAKYTYDQSKEFARIIATLVQREIPKYTSTERIVKARKGKMYIDFLQNRPQATVAAPYSLRPKPGATVSMPLHWDEVKKGLKMSDFTIYNALERIKSAGDIFKPVLGKGINLEKVIKTYTKE</sequence>
<comment type="catalytic activity">
    <reaction evidence="20">
        <text>ATP + (deoxyribonucleotide)n-3'-hydroxyl + 5'-phospho-(deoxyribonucleotide)m = (deoxyribonucleotide)n+m + AMP + diphosphate.</text>
        <dbReference type="EC" id="6.5.1.1"/>
    </reaction>
</comment>
<dbReference type="InterPro" id="IPR014145">
    <property type="entry name" value="LigD_pol_dom"/>
</dbReference>
<evidence type="ECO:0000256" key="19">
    <source>
        <dbReference type="ARBA" id="ARBA00029943"/>
    </source>
</evidence>
<dbReference type="GO" id="GO:0006281">
    <property type="term" value="P:DNA repair"/>
    <property type="evidence" value="ECO:0007669"/>
    <property type="project" value="UniProtKB-KW"/>
</dbReference>
<dbReference type="STRING" id="604089.SAMN04487942_1706"/>
<evidence type="ECO:0000256" key="3">
    <source>
        <dbReference type="ARBA" id="ARBA00022598"/>
    </source>
</evidence>
<keyword evidence="15" id="KW-0233">DNA recombination</keyword>
<dbReference type="NCBIfam" id="TIGR02779">
    <property type="entry name" value="NHEJ_ligase_lig"/>
    <property type="match status" value="1"/>
</dbReference>
<keyword evidence="9" id="KW-0227">DNA damage</keyword>
<evidence type="ECO:0000256" key="5">
    <source>
        <dbReference type="ARBA" id="ARBA00022695"/>
    </source>
</evidence>
<gene>
    <name evidence="23" type="ORF">SAMN04487942_1706</name>
</gene>
<feature type="domain" description="ATP-dependent DNA ligase family profile" evidence="22">
    <location>
        <begin position="342"/>
        <end position="475"/>
    </location>
</feature>
<dbReference type="Pfam" id="PF13298">
    <property type="entry name" value="LigD_N"/>
    <property type="match status" value="1"/>
</dbReference>
<evidence type="ECO:0000256" key="17">
    <source>
        <dbReference type="ARBA" id="ARBA00023211"/>
    </source>
</evidence>
<evidence type="ECO:0000256" key="12">
    <source>
        <dbReference type="ARBA" id="ARBA00022840"/>
    </source>
</evidence>
<dbReference type="Gene3D" id="2.40.50.140">
    <property type="entry name" value="Nucleic acid-binding proteins"/>
    <property type="match status" value="1"/>
</dbReference>
<accession>A0A1H8LW24</accession>
<dbReference type="InterPro" id="IPR052171">
    <property type="entry name" value="NHEJ_LigD"/>
</dbReference>
<reference evidence="24" key="1">
    <citation type="submission" date="2016-10" db="EMBL/GenBank/DDBJ databases">
        <authorList>
            <person name="Varghese N."/>
            <person name="Submissions S."/>
        </authorList>
    </citation>
    <scope>NUCLEOTIDE SEQUENCE [LARGE SCALE GENOMIC DNA]</scope>
    <source>
        <strain evidence="24">CGMCC 1.8704</strain>
    </source>
</reference>
<keyword evidence="6" id="KW-0540">Nuclease</keyword>
<keyword evidence="11" id="KW-0269">Exonuclease</keyword>
<dbReference type="GO" id="GO:0006310">
    <property type="term" value="P:DNA recombination"/>
    <property type="evidence" value="ECO:0007669"/>
    <property type="project" value="UniProtKB-KW"/>
</dbReference>
<keyword evidence="8" id="KW-0547">Nucleotide-binding</keyword>
<keyword evidence="18" id="KW-0511">Multifunctional enzyme</keyword>
<dbReference type="RefSeq" id="WP_091169239.1">
    <property type="nucleotide sequence ID" value="NZ_CBCSFM010000012.1"/>
</dbReference>
<dbReference type="SUPFAM" id="SSF50249">
    <property type="entry name" value="Nucleic acid-binding proteins"/>
    <property type="match status" value="1"/>
</dbReference>
<dbReference type="GO" id="GO:0003887">
    <property type="term" value="F:DNA-directed DNA polymerase activity"/>
    <property type="evidence" value="ECO:0007669"/>
    <property type="project" value="UniProtKB-KW"/>
</dbReference>
<dbReference type="AlphaFoldDB" id="A0A1H8LW24"/>
<dbReference type="CDD" id="cd04865">
    <property type="entry name" value="LigD_Pol_like_2"/>
    <property type="match status" value="1"/>
</dbReference>
<evidence type="ECO:0000259" key="22">
    <source>
        <dbReference type="PROSITE" id="PS50160"/>
    </source>
</evidence>
<dbReference type="InterPro" id="IPR012310">
    <property type="entry name" value="DNA_ligase_ATP-dep_cent"/>
</dbReference>
<dbReference type="GO" id="GO:0004527">
    <property type="term" value="F:exonuclease activity"/>
    <property type="evidence" value="ECO:0007669"/>
    <property type="project" value="UniProtKB-KW"/>
</dbReference>
<evidence type="ECO:0000256" key="15">
    <source>
        <dbReference type="ARBA" id="ARBA00023172"/>
    </source>
</evidence>
<dbReference type="NCBIfam" id="TIGR02776">
    <property type="entry name" value="NHEJ_ligase_prk"/>
    <property type="match status" value="1"/>
</dbReference>
<evidence type="ECO:0000256" key="13">
    <source>
        <dbReference type="ARBA" id="ARBA00022932"/>
    </source>
</evidence>
<dbReference type="GO" id="GO:0046872">
    <property type="term" value="F:metal ion binding"/>
    <property type="evidence" value="ECO:0007669"/>
    <property type="project" value="UniProtKB-KW"/>
</dbReference>
<dbReference type="Pfam" id="PF01068">
    <property type="entry name" value="DNA_ligase_A_M"/>
    <property type="match status" value="1"/>
</dbReference>
<evidence type="ECO:0000256" key="14">
    <source>
        <dbReference type="ARBA" id="ARBA00023125"/>
    </source>
</evidence>
<dbReference type="EC" id="6.5.1.1" evidence="2"/>
<evidence type="ECO:0000256" key="16">
    <source>
        <dbReference type="ARBA" id="ARBA00023204"/>
    </source>
</evidence>
<dbReference type="Pfam" id="PF21686">
    <property type="entry name" value="LigD_Prim-Pol"/>
    <property type="match status" value="1"/>
</dbReference>
<keyword evidence="12" id="KW-0067">ATP-binding</keyword>
<dbReference type="Gene3D" id="3.90.920.10">
    <property type="entry name" value="DNA primase, PRIM domain"/>
    <property type="match status" value="1"/>
</dbReference>
<dbReference type="Pfam" id="PF04679">
    <property type="entry name" value="DNA_ligase_A_C"/>
    <property type="match status" value="1"/>
</dbReference>
<dbReference type="GO" id="GO:0003910">
    <property type="term" value="F:DNA ligase (ATP) activity"/>
    <property type="evidence" value="ECO:0007669"/>
    <property type="project" value="UniProtKB-EC"/>
</dbReference>
<dbReference type="NCBIfam" id="TIGR02777">
    <property type="entry name" value="LigD_PE_dom"/>
    <property type="match status" value="1"/>
</dbReference>
<evidence type="ECO:0000256" key="2">
    <source>
        <dbReference type="ARBA" id="ARBA00012727"/>
    </source>
</evidence>
<dbReference type="GO" id="GO:0005524">
    <property type="term" value="F:ATP binding"/>
    <property type="evidence" value="ECO:0007669"/>
    <property type="project" value="UniProtKB-KW"/>
</dbReference>
<keyword evidence="4" id="KW-0808">Transferase</keyword>
<keyword evidence="7" id="KW-0479">Metal-binding</keyword>
<evidence type="ECO:0000256" key="9">
    <source>
        <dbReference type="ARBA" id="ARBA00022763"/>
    </source>
</evidence>
<dbReference type="GO" id="GO:0003677">
    <property type="term" value="F:DNA binding"/>
    <property type="evidence" value="ECO:0007669"/>
    <property type="project" value="UniProtKB-KW"/>
</dbReference>
<dbReference type="CDD" id="cd07906">
    <property type="entry name" value="Adenylation_DNA_ligase_LigD_LigC"/>
    <property type="match status" value="1"/>
</dbReference>
<keyword evidence="16" id="KW-0234">DNA repair</keyword>
<dbReference type="OrthoDB" id="9802472at2"/>
<dbReference type="SUPFAM" id="SSF56091">
    <property type="entry name" value="DNA ligase/mRNA capping enzyme, catalytic domain"/>
    <property type="match status" value="1"/>
</dbReference>
<dbReference type="CDD" id="cd07971">
    <property type="entry name" value="OBF_DNA_ligase_LigD"/>
    <property type="match status" value="1"/>
</dbReference>
<evidence type="ECO:0000256" key="6">
    <source>
        <dbReference type="ARBA" id="ARBA00022722"/>
    </source>
</evidence>
<comment type="cofactor">
    <cofactor evidence="1">
        <name>Mn(2+)</name>
        <dbReference type="ChEBI" id="CHEBI:29035"/>
    </cofactor>
</comment>
<keyword evidence="24" id="KW-1185">Reference proteome</keyword>
<evidence type="ECO:0000256" key="8">
    <source>
        <dbReference type="ARBA" id="ARBA00022741"/>
    </source>
</evidence>
<evidence type="ECO:0000256" key="10">
    <source>
        <dbReference type="ARBA" id="ARBA00022801"/>
    </source>
</evidence>
<organism evidence="23 24">
    <name type="scientific">Flavobacterium sinopsychrotolerans</name>
    <dbReference type="NCBI Taxonomy" id="604089"/>
    <lineage>
        <taxon>Bacteria</taxon>
        <taxon>Pseudomonadati</taxon>
        <taxon>Bacteroidota</taxon>
        <taxon>Flavobacteriia</taxon>
        <taxon>Flavobacteriales</taxon>
        <taxon>Flavobacteriaceae</taxon>
        <taxon>Flavobacterium</taxon>
    </lineage>
</organism>
<keyword evidence="5" id="KW-0548">Nucleotidyltransferase</keyword>
<dbReference type="NCBIfam" id="TIGR02778">
    <property type="entry name" value="ligD_pol"/>
    <property type="match status" value="1"/>
</dbReference>